<reference evidence="2" key="1">
    <citation type="submission" date="2020-04" db="EMBL/GenBank/DDBJ databases">
        <authorList>
            <person name="Alioto T."/>
            <person name="Alioto T."/>
            <person name="Gomez Garrido J."/>
        </authorList>
    </citation>
    <scope>NUCLEOTIDE SEQUENCE</scope>
    <source>
        <strain evidence="2">A484AB</strain>
    </source>
</reference>
<dbReference type="Proteomes" id="UP001152795">
    <property type="component" value="Unassembled WGS sequence"/>
</dbReference>
<evidence type="ECO:0000313" key="2">
    <source>
        <dbReference type="EMBL" id="CAB3990571.1"/>
    </source>
</evidence>
<feature type="region of interest" description="Disordered" evidence="1">
    <location>
        <begin position="30"/>
        <end position="92"/>
    </location>
</feature>
<feature type="compositionally biased region" description="Acidic residues" evidence="1">
    <location>
        <begin position="67"/>
        <end position="80"/>
    </location>
</feature>
<evidence type="ECO:0000256" key="1">
    <source>
        <dbReference type="SAM" id="MobiDB-lite"/>
    </source>
</evidence>
<organism evidence="2 3">
    <name type="scientific">Paramuricea clavata</name>
    <name type="common">Red gorgonian</name>
    <name type="synonym">Violescent sea-whip</name>
    <dbReference type="NCBI Taxonomy" id="317549"/>
    <lineage>
        <taxon>Eukaryota</taxon>
        <taxon>Metazoa</taxon>
        <taxon>Cnidaria</taxon>
        <taxon>Anthozoa</taxon>
        <taxon>Octocorallia</taxon>
        <taxon>Malacalcyonacea</taxon>
        <taxon>Plexauridae</taxon>
        <taxon>Paramuricea</taxon>
    </lineage>
</organism>
<gene>
    <name evidence="2" type="ORF">PACLA_8A025002</name>
</gene>
<sequence length="123" mass="13724">MDIVDKIPGSTEKFTVEKYKDELGRPYIANDLVDDPDAETVDPVQVDTFDEYSMQGTPGQANPVQADPEEDYSVQADPEESYSVQADPEETYSVQADPEEADPFQADPFPIESAQIEPVQMQF</sequence>
<comment type="caution">
    <text evidence="2">The sequence shown here is derived from an EMBL/GenBank/DDBJ whole genome shotgun (WGS) entry which is preliminary data.</text>
</comment>
<protein>
    <submittedName>
        <fullName evidence="2">Uncharacterized protein</fullName>
    </submittedName>
</protein>
<accession>A0A6S7H2L0</accession>
<dbReference type="AlphaFoldDB" id="A0A6S7H2L0"/>
<feature type="compositionally biased region" description="Polar residues" evidence="1">
    <location>
        <begin position="54"/>
        <end position="63"/>
    </location>
</feature>
<proteinExistence type="predicted"/>
<keyword evidence="3" id="KW-1185">Reference proteome</keyword>
<name>A0A6S7H2L0_PARCT</name>
<evidence type="ECO:0000313" key="3">
    <source>
        <dbReference type="Proteomes" id="UP001152795"/>
    </source>
</evidence>
<dbReference type="EMBL" id="CACRXK020001682">
    <property type="protein sequence ID" value="CAB3990571.1"/>
    <property type="molecule type" value="Genomic_DNA"/>
</dbReference>